<dbReference type="SUPFAM" id="SSF52540">
    <property type="entry name" value="P-loop containing nucleoside triphosphate hydrolases"/>
    <property type="match status" value="1"/>
</dbReference>
<feature type="region of interest" description="Disordered" evidence="1">
    <location>
        <begin position="745"/>
        <end position="764"/>
    </location>
</feature>
<gene>
    <name evidence="2" type="ORF">SAMN06297144_1187</name>
</gene>
<dbReference type="Gene3D" id="3.40.50.300">
    <property type="entry name" value="P-loop containing nucleotide triphosphate hydrolases"/>
    <property type="match status" value="1"/>
</dbReference>
<sequence length="764" mass="83094">MIGGGEGLIASLYSYKGGVGRTMAVANVAFLAAMNGLAVLAMDWDLEAPGLPTYFRGLMRNALKDRKPEGLLDAAWEWKTRVASAEEPDELEFMFEEFESGAPFERRVEEVFRAEHGPGGLDLLTAGSPEIGPEKLRYEEALAHLSWNSFIDEELGGAMIESLRRWAKRKYDLVLIDSRTGFADVAGVCTMQLPDVVALCFVLNRQNIEGVSRVAAAIKAQRGSEIQVRAVPMRLSRVGTAEEEGARARAMRELERVGRLNHDDVERDMRTLAIMAEPNVPFVESLAPFNARDPRHDTLTADYARLTKELLGREIAVPIIDEAWRANVNSWLKPTLSTNQYVSALVSEEPVDAMQQLTALTNSAVALLMADEEISTAYARALVDAMLAIQQRGELVGYEPVLADALEAAAELARGMHGKEPDAWRPVLADLLERAMDIGADYVGPEGEIIQLEEIDELLAAEPVSPGNLLRRARIRKRIARLFGDADQAMQQLAVVGEVLELIRPGRKTAPPELLDDFSIVEADALLIKGDALLEDQPDEARSSFARALRLVEPLVTEPSQAEPARLSGELNYRLMNIEQKGDEAARKSAAKRAIAAAAQIGFTGLPFYARLPDMVSAVIGAPEPRKSAGEMLRFVFGSNFRSSQVATYFSRAPRSALRLVDAITDLILAAAPLNEAEAAAADQAAEMVEVLVSQVSSRRLSFGGRAARMATRTEAAASMGAAAERLAHALEEVSAEPARIASMRQTAEAVVHGGPRLDDGSPR</sequence>
<evidence type="ECO:0000313" key="3">
    <source>
        <dbReference type="Proteomes" id="UP000219494"/>
    </source>
</evidence>
<dbReference type="PANTHER" id="PTHR13696:SF52">
    <property type="entry name" value="PARA FAMILY PROTEIN CT_582"/>
    <property type="match status" value="1"/>
</dbReference>
<organism evidence="2 3">
    <name type="scientific">Sphingomonas guangdongensis</name>
    <dbReference type="NCBI Taxonomy" id="1141890"/>
    <lineage>
        <taxon>Bacteria</taxon>
        <taxon>Pseudomonadati</taxon>
        <taxon>Pseudomonadota</taxon>
        <taxon>Alphaproteobacteria</taxon>
        <taxon>Sphingomonadales</taxon>
        <taxon>Sphingomonadaceae</taxon>
        <taxon>Sphingomonas</taxon>
    </lineage>
</organism>
<dbReference type="Proteomes" id="UP000219494">
    <property type="component" value="Unassembled WGS sequence"/>
</dbReference>
<dbReference type="EMBL" id="OBMI01000001">
    <property type="protein sequence ID" value="SOB80684.1"/>
    <property type="molecule type" value="Genomic_DNA"/>
</dbReference>
<evidence type="ECO:0000256" key="1">
    <source>
        <dbReference type="SAM" id="MobiDB-lite"/>
    </source>
</evidence>
<dbReference type="AlphaFoldDB" id="A0A285QGU0"/>
<dbReference type="OrthoDB" id="9804460at2"/>
<reference evidence="2 3" key="1">
    <citation type="submission" date="2017-07" db="EMBL/GenBank/DDBJ databases">
        <authorList>
            <person name="Sun Z.S."/>
            <person name="Albrecht U."/>
            <person name="Echele G."/>
            <person name="Lee C.C."/>
        </authorList>
    </citation>
    <scope>NUCLEOTIDE SEQUENCE [LARGE SCALE GENOMIC DNA]</scope>
    <source>
        <strain evidence="2 3">CGMCC 1.12672</strain>
    </source>
</reference>
<protein>
    <recommendedName>
        <fullName evidence="4">CobQ/CobB/MinD/ParA nucleotide binding domain-containing protein</fullName>
    </recommendedName>
</protein>
<dbReference type="NCBIfam" id="NF047398">
    <property type="entry name" value="AAA_KGGVGR"/>
    <property type="match status" value="1"/>
</dbReference>
<name>A0A285QGU0_9SPHN</name>
<dbReference type="InterPro" id="IPR050678">
    <property type="entry name" value="DNA_Partitioning_ATPase"/>
</dbReference>
<dbReference type="RefSeq" id="WP_097062989.1">
    <property type="nucleotide sequence ID" value="NZ_OBMI01000001.1"/>
</dbReference>
<dbReference type="InterPro" id="IPR027417">
    <property type="entry name" value="P-loop_NTPase"/>
</dbReference>
<dbReference type="PANTHER" id="PTHR13696">
    <property type="entry name" value="P-LOOP CONTAINING NUCLEOSIDE TRIPHOSPHATE HYDROLASE"/>
    <property type="match status" value="1"/>
</dbReference>
<evidence type="ECO:0008006" key="4">
    <source>
        <dbReference type="Google" id="ProtNLM"/>
    </source>
</evidence>
<evidence type="ECO:0000313" key="2">
    <source>
        <dbReference type="EMBL" id="SOB80684.1"/>
    </source>
</evidence>
<keyword evidence="3" id="KW-1185">Reference proteome</keyword>
<proteinExistence type="predicted"/>
<accession>A0A285QGU0</accession>